<name>A0A0K0F5Z8_STRVS</name>
<dbReference type="InterPro" id="IPR003689">
    <property type="entry name" value="ZIP"/>
</dbReference>
<feature type="transmembrane region" description="Helical" evidence="5">
    <location>
        <begin position="284"/>
        <end position="306"/>
    </location>
</feature>
<feature type="transmembrane region" description="Helical" evidence="5">
    <location>
        <begin position="56"/>
        <end position="79"/>
    </location>
</feature>
<dbReference type="GO" id="GO:0005886">
    <property type="term" value="C:plasma membrane"/>
    <property type="evidence" value="ECO:0007669"/>
    <property type="project" value="TreeGrafter"/>
</dbReference>
<keyword evidence="2 5" id="KW-0812">Transmembrane</keyword>
<dbReference type="STRING" id="75913.A0A0K0F5Z8"/>
<proteinExistence type="predicted"/>
<reference evidence="6" key="1">
    <citation type="submission" date="2014-07" db="EMBL/GenBank/DDBJ databases">
        <authorList>
            <person name="Martin A.A"/>
            <person name="De Silva N."/>
        </authorList>
    </citation>
    <scope>NUCLEOTIDE SEQUENCE</scope>
</reference>
<protein>
    <submittedName>
        <fullName evidence="7">Zinc transporter ZIP2 (inferred by orthology to a human protein)</fullName>
    </submittedName>
</protein>
<feature type="transmembrane region" description="Helical" evidence="5">
    <location>
        <begin position="250"/>
        <end position="272"/>
    </location>
</feature>
<evidence type="ECO:0000313" key="6">
    <source>
        <dbReference type="Proteomes" id="UP000035680"/>
    </source>
</evidence>
<feature type="transmembrane region" description="Helical" evidence="5">
    <location>
        <begin position="99"/>
        <end position="116"/>
    </location>
</feature>
<evidence type="ECO:0000256" key="4">
    <source>
        <dbReference type="ARBA" id="ARBA00023136"/>
    </source>
</evidence>
<feature type="transmembrane region" description="Helical" evidence="5">
    <location>
        <begin position="318"/>
        <end position="337"/>
    </location>
</feature>
<feature type="transmembrane region" description="Helical" evidence="5">
    <location>
        <begin position="215"/>
        <end position="238"/>
    </location>
</feature>
<reference evidence="7" key="2">
    <citation type="submission" date="2015-08" db="UniProtKB">
        <authorList>
            <consortium name="WormBaseParasite"/>
        </authorList>
    </citation>
    <scope>IDENTIFICATION</scope>
</reference>
<evidence type="ECO:0000256" key="5">
    <source>
        <dbReference type="SAM" id="Phobius"/>
    </source>
</evidence>
<dbReference type="PANTHER" id="PTHR11040:SF74">
    <property type="entry name" value="ZINC TRANSPORTER ZIP3"/>
    <property type="match status" value="1"/>
</dbReference>
<organism evidence="6 7">
    <name type="scientific">Strongyloides venezuelensis</name>
    <name type="common">Threadworm</name>
    <dbReference type="NCBI Taxonomy" id="75913"/>
    <lineage>
        <taxon>Eukaryota</taxon>
        <taxon>Metazoa</taxon>
        <taxon>Ecdysozoa</taxon>
        <taxon>Nematoda</taxon>
        <taxon>Chromadorea</taxon>
        <taxon>Rhabditida</taxon>
        <taxon>Tylenchina</taxon>
        <taxon>Panagrolaimomorpha</taxon>
        <taxon>Strongyloidoidea</taxon>
        <taxon>Strongyloididae</taxon>
        <taxon>Strongyloides</taxon>
    </lineage>
</organism>
<feature type="transmembrane region" description="Helical" evidence="5">
    <location>
        <begin position="188"/>
        <end position="209"/>
    </location>
</feature>
<evidence type="ECO:0000256" key="3">
    <source>
        <dbReference type="ARBA" id="ARBA00022989"/>
    </source>
</evidence>
<dbReference type="GO" id="GO:0005385">
    <property type="term" value="F:zinc ion transmembrane transporter activity"/>
    <property type="evidence" value="ECO:0007669"/>
    <property type="project" value="TreeGrafter"/>
</dbReference>
<feature type="transmembrane region" description="Helical" evidence="5">
    <location>
        <begin position="20"/>
        <end position="44"/>
    </location>
</feature>
<dbReference type="PANTHER" id="PTHR11040">
    <property type="entry name" value="ZINC/IRON TRANSPORTER"/>
    <property type="match status" value="1"/>
</dbReference>
<keyword evidence="3 5" id="KW-1133">Transmembrane helix</keyword>
<accession>A0A0K0F5Z8</accession>
<dbReference type="Proteomes" id="UP000035680">
    <property type="component" value="Unassembled WGS sequence"/>
</dbReference>
<keyword evidence="4 5" id="KW-0472">Membrane</keyword>
<dbReference type="AlphaFoldDB" id="A0A0K0F5Z8"/>
<keyword evidence="6" id="KW-1185">Reference proteome</keyword>
<dbReference type="WBParaSite" id="SVE_0424100.1">
    <property type="protein sequence ID" value="SVE_0424100.1"/>
    <property type="gene ID" value="SVE_0424100"/>
</dbReference>
<evidence type="ECO:0000313" key="7">
    <source>
        <dbReference type="WBParaSite" id="SVE_0424100.1"/>
    </source>
</evidence>
<dbReference type="Pfam" id="PF02535">
    <property type="entry name" value="Zip"/>
    <property type="match status" value="1"/>
</dbReference>
<evidence type="ECO:0000256" key="1">
    <source>
        <dbReference type="ARBA" id="ARBA00004141"/>
    </source>
</evidence>
<evidence type="ECO:0000256" key="2">
    <source>
        <dbReference type="ARBA" id="ARBA00022692"/>
    </source>
</evidence>
<comment type="subcellular location">
    <subcellularLocation>
        <location evidence="1">Membrane</location>
        <topology evidence="1">Multi-pass membrane protein</topology>
    </subcellularLocation>
</comment>
<sequence>MPVHIFCINTTGKVKMNNLLLQSILGFLILIVTIISALAPHTLIKKFKLDNDGKPNLFLSLMCCMGGGVFLATCFLDILPEIQSGYDDIKSRMDIKTNFPFPQFMVCLGFFFVYLLEELCSKYFHRDNETCSHVLPNYNSVETSKPLIHENEGNRNEKGIQSVSTEIPCSETTTIESPKHEDKKPNDYFKALSFAIIMSFHSILEGVALGTKNDLSGAIVLFTSLSLHKVIEAFAVGLQISRTIPGRSKFAVLVLFFYSIMTPIGALLGAGLKELDIDTISRDVAVLILECLAAGTFVYVTFLEIIAQESAPKDNKMYKLSAVFSGFLVILVIQYQHHCL</sequence>